<dbReference type="PRINTS" id="PR00252">
    <property type="entry name" value="NRIONCHANNEL"/>
</dbReference>
<dbReference type="CDD" id="cd18989">
    <property type="entry name" value="LGIC_ECD_cation"/>
    <property type="match status" value="1"/>
</dbReference>
<dbReference type="AlphaFoldDB" id="A0A814DNM4"/>
<dbReference type="FunFam" id="2.70.170.10:FF:000028">
    <property type="entry name" value="AcetylCholine Receptor"/>
    <property type="match status" value="1"/>
</dbReference>
<dbReference type="Pfam" id="PF02931">
    <property type="entry name" value="Neur_chan_LBD"/>
    <property type="match status" value="1"/>
</dbReference>
<dbReference type="InterPro" id="IPR036734">
    <property type="entry name" value="Neur_chan_lig-bd_sf"/>
</dbReference>
<keyword evidence="5" id="KW-0406">Ion transport</keyword>
<evidence type="ECO:0000256" key="3">
    <source>
        <dbReference type="ARBA" id="ARBA00022989"/>
    </source>
</evidence>
<dbReference type="InterPro" id="IPR038050">
    <property type="entry name" value="Neuro_actylchol_rec"/>
</dbReference>
<keyword evidence="4 5" id="KW-0472">Membrane</keyword>
<dbReference type="InterPro" id="IPR036719">
    <property type="entry name" value="Neuro-gated_channel_TM_sf"/>
</dbReference>
<reference evidence="8" key="1">
    <citation type="submission" date="2021-02" db="EMBL/GenBank/DDBJ databases">
        <authorList>
            <person name="Nowell W R."/>
        </authorList>
    </citation>
    <scope>NUCLEOTIDE SEQUENCE</scope>
    <source>
        <strain evidence="8">Ploen Becks lab</strain>
    </source>
</reference>
<feature type="transmembrane region" description="Helical" evidence="5">
    <location>
        <begin position="263"/>
        <end position="283"/>
    </location>
</feature>
<dbReference type="InterPro" id="IPR006202">
    <property type="entry name" value="Neur_chan_lig-bd"/>
</dbReference>
<dbReference type="GO" id="GO:0016020">
    <property type="term" value="C:membrane"/>
    <property type="evidence" value="ECO:0007669"/>
    <property type="project" value="UniProtKB-SubCell"/>
</dbReference>
<evidence type="ECO:0000259" key="7">
    <source>
        <dbReference type="Pfam" id="PF02932"/>
    </source>
</evidence>
<gene>
    <name evidence="8" type="ORF">OXX778_LOCUS14307</name>
</gene>
<feature type="domain" description="Neurotransmitter-gated ion-channel ligand-binding" evidence="6">
    <location>
        <begin position="13"/>
        <end position="230"/>
    </location>
</feature>
<evidence type="ECO:0000256" key="1">
    <source>
        <dbReference type="ARBA" id="ARBA00004141"/>
    </source>
</evidence>
<protein>
    <submittedName>
        <fullName evidence="8">Uncharacterized protein</fullName>
    </submittedName>
</protein>
<dbReference type="Gene3D" id="1.20.58.390">
    <property type="entry name" value="Neurotransmitter-gated ion-channel transmembrane domain"/>
    <property type="match status" value="1"/>
</dbReference>
<keyword evidence="5" id="KW-0407">Ion channel</keyword>
<feature type="transmembrane region" description="Helical" evidence="5">
    <location>
        <begin position="507"/>
        <end position="526"/>
    </location>
</feature>
<keyword evidence="9" id="KW-1185">Reference proteome</keyword>
<evidence type="ECO:0000259" key="6">
    <source>
        <dbReference type="Pfam" id="PF02931"/>
    </source>
</evidence>
<evidence type="ECO:0000256" key="4">
    <source>
        <dbReference type="ARBA" id="ARBA00023136"/>
    </source>
</evidence>
<dbReference type="InterPro" id="IPR018000">
    <property type="entry name" value="Neurotransmitter_ion_chnl_CS"/>
</dbReference>
<dbReference type="Proteomes" id="UP000663879">
    <property type="component" value="Unassembled WGS sequence"/>
</dbReference>
<evidence type="ECO:0000256" key="2">
    <source>
        <dbReference type="ARBA" id="ARBA00022692"/>
    </source>
</evidence>
<dbReference type="GO" id="GO:0005230">
    <property type="term" value="F:extracellular ligand-gated monoatomic ion channel activity"/>
    <property type="evidence" value="ECO:0007669"/>
    <property type="project" value="InterPro"/>
</dbReference>
<sequence>MGLGEARKIVGLEKLIDQIFSIDGYNQLVRPVDKDSGLTFVATELKVLQIDLDEKYQELLSTVWVEMTWTDSRLSWQPEFYDNITEITLPVSKIWVPDIVLQFIYSLYINFYRVGRNEYLNEMKYFNPWIANTGVITWVPEIRLYTRCLIKVSDFPFDTQCCQINFYSWAHTIRQMQITQFANKNVTNVTHLSYNTEWQVYHTCATNKVIVTNENLHWWVTSYTIYIKRHTAYHIYTLIMPCFVLSMLSILLFLLPPDSGEKVTLGVTILLAFFVNSLVVSNYTPEAASDLPVIGMYYVFNIGLVSVSVGTSVCVLNFHFRGHKVAAVPIWIKKSLLIRQKVREKNDEIDKTSKLIQPKIAESLIQRSFLNEPDPERINTNIFTQRNFLTENNQTGSKYANGSLRKIKLANKMEQNFIQVYERNESSESDSDQNISKYFFPNNIRKRSKSYKNISDPKNSDNIHENFQKIIKVLKKTSKLIEKSAIKKKSNQDLYDDWKEVASRLDFLLFLIASTIVIVSPIYLFGKFLLRDESYVYFNKNNTCGCSP</sequence>
<evidence type="ECO:0000313" key="8">
    <source>
        <dbReference type="EMBL" id="CAF0958208.1"/>
    </source>
</evidence>
<feature type="transmembrane region" description="Helical" evidence="5">
    <location>
        <begin position="233"/>
        <end position="256"/>
    </location>
</feature>
<comment type="subcellular location">
    <subcellularLocation>
        <location evidence="1">Membrane</location>
        <topology evidence="1">Multi-pass membrane protein</topology>
    </subcellularLocation>
</comment>
<evidence type="ECO:0000313" key="9">
    <source>
        <dbReference type="Proteomes" id="UP000663879"/>
    </source>
</evidence>
<comment type="caution">
    <text evidence="8">The sequence shown here is derived from an EMBL/GenBank/DDBJ whole genome shotgun (WGS) entry which is preliminary data.</text>
</comment>
<name>A0A814DNM4_9BILA</name>
<dbReference type="InterPro" id="IPR006029">
    <property type="entry name" value="Neurotrans-gated_channel_TM"/>
</dbReference>
<organism evidence="8 9">
    <name type="scientific">Brachionus calyciflorus</name>
    <dbReference type="NCBI Taxonomy" id="104777"/>
    <lineage>
        <taxon>Eukaryota</taxon>
        <taxon>Metazoa</taxon>
        <taxon>Spiralia</taxon>
        <taxon>Gnathifera</taxon>
        <taxon>Rotifera</taxon>
        <taxon>Eurotatoria</taxon>
        <taxon>Monogononta</taxon>
        <taxon>Pseudotrocha</taxon>
        <taxon>Ploima</taxon>
        <taxon>Brachionidae</taxon>
        <taxon>Brachionus</taxon>
    </lineage>
</organism>
<dbReference type="SUPFAM" id="SSF63712">
    <property type="entry name" value="Nicotinic receptor ligand binding domain-like"/>
    <property type="match status" value="1"/>
</dbReference>
<dbReference type="Gene3D" id="2.70.170.10">
    <property type="entry name" value="Neurotransmitter-gated ion-channel ligand-binding domain"/>
    <property type="match status" value="1"/>
</dbReference>
<dbReference type="EMBL" id="CAJNOC010002922">
    <property type="protein sequence ID" value="CAF0958208.1"/>
    <property type="molecule type" value="Genomic_DNA"/>
</dbReference>
<dbReference type="CDD" id="cd19051">
    <property type="entry name" value="LGIC_TM_cation"/>
    <property type="match status" value="1"/>
</dbReference>
<dbReference type="GO" id="GO:0004888">
    <property type="term" value="F:transmembrane signaling receptor activity"/>
    <property type="evidence" value="ECO:0007669"/>
    <property type="project" value="InterPro"/>
</dbReference>
<dbReference type="PROSITE" id="PS00236">
    <property type="entry name" value="NEUROTR_ION_CHANNEL"/>
    <property type="match status" value="1"/>
</dbReference>
<proteinExistence type="inferred from homology"/>
<feature type="domain" description="Neurotransmitter-gated ion-channel transmembrane" evidence="7">
    <location>
        <begin position="238"/>
        <end position="522"/>
    </location>
</feature>
<accession>A0A814DNM4</accession>
<dbReference type="OrthoDB" id="10376982at2759"/>
<keyword evidence="3 5" id="KW-1133">Transmembrane helix</keyword>
<dbReference type="Pfam" id="PF02932">
    <property type="entry name" value="Neur_chan_memb"/>
    <property type="match status" value="1"/>
</dbReference>
<dbReference type="PANTHER" id="PTHR18945">
    <property type="entry name" value="NEUROTRANSMITTER GATED ION CHANNEL"/>
    <property type="match status" value="1"/>
</dbReference>
<comment type="similarity">
    <text evidence="5">Belongs to the ligand-gated ion channel (TC 1.A.9) family.</text>
</comment>
<dbReference type="InterPro" id="IPR006201">
    <property type="entry name" value="Neur_channel"/>
</dbReference>
<dbReference type="SUPFAM" id="SSF90112">
    <property type="entry name" value="Neurotransmitter-gated ion-channel transmembrane pore"/>
    <property type="match status" value="1"/>
</dbReference>
<feature type="transmembrane region" description="Helical" evidence="5">
    <location>
        <begin position="295"/>
        <end position="316"/>
    </location>
</feature>
<evidence type="ECO:0000256" key="5">
    <source>
        <dbReference type="RuleBase" id="RU000687"/>
    </source>
</evidence>
<keyword evidence="2 5" id="KW-0812">Transmembrane</keyword>
<keyword evidence="5" id="KW-0813">Transport</keyword>